<name>A0A438DRR3_VITVI</name>
<accession>A0A438DRR3</accession>
<comment type="caution">
    <text evidence="1">The sequence shown here is derived from an EMBL/GenBank/DDBJ whole genome shotgun (WGS) entry which is preliminary data.</text>
</comment>
<evidence type="ECO:0000313" key="2">
    <source>
        <dbReference type="Proteomes" id="UP000288805"/>
    </source>
</evidence>
<dbReference type="EMBL" id="QGNW01001513">
    <property type="protein sequence ID" value="RVW38154.1"/>
    <property type="molecule type" value="Genomic_DNA"/>
</dbReference>
<sequence>MSAKTNMSIADSKKPSMVTIHEIASPTISIKLDGANYRVWSQILEMHIFGKKKKGCIIAIEAAPAEDDPNYDEWECGTAKEVWDIVKRSYLNVFDSSQVYELMKKSFQSHQGGRLLQDAAMSLDHNLDQVKGRVLATSPLPSLNKAYSLVCCEAQRQFTMGIEDHSEASTMVVHKNNTQSTSFTPTNSSHYSTHCNSTNHTIDVCWKKQGYPNWYKFKQAERKNKKSPQVALTNATPTQDNLTKMMIDIGKGRGGLYYLEGARV</sequence>
<evidence type="ECO:0000313" key="1">
    <source>
        <dbReference type="EMBL" id="RVW38154.1"/>
    </source>
</evidence>
<dbReference type="PANTHER" id="PTHR34222:SF79">
    <property type="entry name" value="RETROVIRUS-RELATED POL POLYPROTEIN FROM TRANSPOSON TNT 1-94"/>
    <property type="match status" value="1"/>
</dbReference>
<dbReference type="PANTHER" id="PTHR34222">
    <property type="entry name" value="GAG_PRE-INTEGRS DOMAIN-CONTAINING PROTEIN"/>
    <property type="match status" value="1"/>
</dbReference>
<dbReference type="Proteomes" id="UP000288805">
    <property type="component" value="Unassembled WGS sequence"/>
</dbReference>
<organism evidence="1 2">
    <name type="scientific">Vitis vinifera</name>
    <name type="common">Grape</name>
    <dbReference type="NCBI Taxonomy" id="29760"/>
    <lineage>
        <taxon>Eukaryota</taxon>
        <taxon>Viridiplantae</taxon>
        <taxon>Streptophyta</taxon>
        <taxon>Embryophyta</taxon>
        <taxon>Tracheophyta</taxon>
        <taxon>Spermatophyta</taxon>
        <taxon>Magnoliopsida</taxon>
        <taxon>eudicotyledons</taxon>
        <taxon>Gunneridae</taxon>
        <taxon>Pentapetalae</taxon>
        <taxon>rosids</taxon>
        <taxon>Vitales</taxon>
        <taxon>Vitaceae</taxon>
        <taxon>Viteae</taxon>
        <taxon>Vitis</taxon>
    </lineage>
</organism>
<gene>
    <name evidence="1" type="ORF">CK203_091253</name>
</gene>
<evidence type="ECO:0008006" key="3">
    <source>
        <dbReference type="Google" id="ProtNLM"/>
    </source>
</evidence>
<proteinExistence type="predicted"/>
<dbReference type="AlphaFoldDB" id="A0A438DRR3"/>
<protein>
    <recommendedName>
        <fullName evidence="3">Retrotransposon Copia-like N-terminal domain-containing protein</fullName>
    </recommendedName>
</protein>
<reference evidence="1 2" key="1">
    <citation type="journal article" date="2018" name="PLoS Genet.">
        <title>Population sequencing reveals clonal diversity and ancestral inbreeding in the grapevine cultivar Chardonnay.</title>
        <authorList>
            <person name="Roach M.J."/>
            <person name="Johnson D.L."/>
            <person name="Bohlmann J."/>
            <person name="van Vuuren H.J."/>
            <person name="Jones S.J."/>
            <person name="Pretorius I.S."/>
            <person name="Schmidt S.A."/>
            <person name="Borneman A.R."/>
        </authorList>
    </citation>
    <scope>NUCLEOTIDE SEQUENCE [LARGE SCALE GENOMIC DNA]</scope>
    <source>
        <strain evidence="2">cv. Chardonnay</strain>
        <tissue evidence="1">Leaf</tissue>
    </source>
</reference>